<dbReference type="AlphaFoldDB" id="A0A1F2WH69"/>
<dbReference type="PANTHER" id="PTHR15004:SF0">
    <property type="entry name" value="GLUTAMYL-TRNA(GLN) AMIDOTRANSFERASE SUBUNIT C, MITOCHONDRIAL"/>
    <property type="match status" value="1"/>
</dbReference>
<dbReference type="GO" id="GO:0050567">
    <property type="term" value="F:glutaminyl-tRNA synthase (glutamine-hydrolyzing) activity"/>
    <property type="evidence" value="ECO:0007669"/>
    <property type="project" value="UniProtKB-UniRule"/>
</dbReference>
<keyword evidence="1" id="KW-0547">Nucleotide-binding</keyword>
<reference evidence="2 3" key="1">
    <citation type="journal article" date="2016" name="Nat. Commun.">
        <title>Thousands of microbial genomes shed light on interconnected biogeochemical processes in an aquifer system.</title>
        <authorList>
            <person name="Anantharaman K."/>
            <person name="Brown C.T."/>
            <person name="Hug L.A."/>
            <person name="Sharon I."/>
            <person name="Castelle C.J."/>
            <person name="Probst A.J."/>
            <person name="Thomas B.C."/>
            <person name="Singh A."/>
            <person name="Wilkins M.J."/>
            <person name="Karaoz U."/>
            <person name="Brodie E.L."/>
            <person name="Williams K.H."/>
            <person name="Hubbard S.S."/>
            <person name="Banfield J.F."/>
        </authorList>
    </citation>
    <scope>NUCLEOTIDE SEQUENCE [LARGE SCALE GENOMIC DNA]</scope>
</reference>
<dbReference type="GO" id="GO:0005524">
    <property type="term" value="F:ATP binding"/>
    <property type="evidence" value="ECO:0007669"/>
    <property type="project" value="UniProtKB-KW"/>
</dbReference>
<accession>A0A1F2WH69</accession>
<dbReference type="GO" id="GO:0070681">
    <property type="term" value="P:glutaminyl-tRNAGln biosynthesis via transamidation"/>
    <property type="evidence" value="ECO:0007669"/>
    <property type="project" value="TreeGrafter"/>
</dbReference>
<proteinExistence type="inferred from homology"/>
<evidence type="ECO:0000256" key="1">
    <source>
        <dbReference type="HAMAP-Rule" id="MF_00122"/>
    </source>
</evidence>
<comment type="similarity">
    <text evidence="1">Belongs to the GatC family.</text>
</comment>
<sequence length="93" mass="10825">MIDRKDVEYVAWLARLDLSEEEKERFTRQLDNVLEHAQKIKSLDTSEVEPTPHVLPLKNVMRDDEIKPSLSQEEALSNAPHREGAYFVVPRIL</sequence>
<keyword evidence="1" id="KW-0648">Protein biosynthesis</keyword>
<dbReference type="HAMAP" id="MF_00122">
    <property type="entry name" value="GatC"/>
    <property type="match status" value="1"/>
</dbReference>
<comment type="catalytic activity">
    <reaction evidence="1">
        <text>L-aspartyl-tRNA(Asn) + L-glutamine + ATP + H2O = L-asparaginyl-tRNA(Asn) + L-glutamate + ADP + phosphate + 2 H(+)</text>
        <dbReference type="Rhea" id="RHEA:14513"/>
        <dbReference type="Rhea" id="RHEA-COMP:9674"/>
        <dbReference type="Rhea" id="RHEA-COMP:9677"/>
        <dbReference type="ChEBI" id="CHEBI:15377"/>
        <dbReference type="ChEBI" id="CHEBI:15378"/>
        <dbReference type="ChEBI" id="CHEBI:29985"/>
        <dbReference type="ChEBI" id="CHEBI:30616"/>
        <dbReference type="ChEBI" id="CHEBI:43474"/>
        <dbReference type="ChEBI" id="CHEBI:58359"/>
        <dbReference type="ChEBI" id="CHEBI:78515"/>
        <dbReference type="ChEBI" id="CHEBI:78516"/>
        <dbReference type="ChEBI" id="CHEBI:456216"/>
    </reaction>
</comment>
<evidence type="ECO:0000313" key="3">
    <source>
        <dbReference type="Proteomes" id="UP000177876"/>
    </source>
</evidence>
<comment type="catalytic activity">
    <reaction evidence="1">
        <text>L-glutamyl-tRNA(Gln) + L-glutamine + ATP + H2O = L-glutaminyl-tRNA(Gln) + L-glutamate + ADP + phosphate + H(+)</text>
        <dbReference type="Rhea" id="RHEA:17521"/>
        <dbReference type="Rhea" id="RHEA-COMP:9681"/>
        <dbReference type="Rhea" id="RHEA-COMP:9684"/>
        <dbReference type="ChEBI" id="CHEBI:15377"/>
        <dbReference type="ChEBI" id="CHEBI:15378"/>
        <dbReference type="ChEBI" id="CHEBI:29985"/>
        <dbReference type="ChEBI" id="CHEBI:30616"/>
        <dbReference type="ChEBI" id="CHEBI:43474"/>
        <dbReference type="ChEBI" id="CHEBI:58359"/>
        <dbReference type="ChEBI" id="CHEBI:78520"/>
        <dbReference type="ChEBI" id="CHEBI:78521"/>
        <dbReference type="ChEBI" id="CHEBI:456216"/>
    </reaction>
</comment>
<dbReference type="EMBL" id="MELK01000048">
    <property type="protein sequence ID" value="OFW56166.1"/>
    <property type="molecule type" value="Genomic_DNA"/>
</dbReference>
<dbReference type="PANTHER" id="PTHR15004">
    <property type="entry name" value="GLUTAMYL-TRNA(GLN) AMIDOTRANSFERASE SUBUNIT C, MITOCHONDRIAL"/>
    <property type="match status" value="1"/>
</dbReference>
<dbReference type="EC" id="6.3.5.-" evidence="1"/>
<protein>
    <recommendedName>
        <fullName evidence="1">Aspartyl/glutamyl-tRNA(Asn/Gln) amidotransferase subunit C</fullName>
        <shortName evidence="1">Asp/Glu-ADT subunit C</shortName>
        <ecNumber evidence="1">6.3.5.-</ecNumber>
    </recommendedName>
</protein>
<dbReference type="GO" id="GO:0006412">
    <property type="term" value="P:translation"/>
    <property type="evidence" value="ECO:0007669"/>
    <property type="project" value="UniProtKB-UniRule"/>
</dbReference>
<dbReference type="Proteomes" id="UP000177876">
    <property type="component" value="Unassembled WGS sequence"/>
</dbReference>
<comment type="caution">
    <text evidence="2">The sequence shown here is derived from an EMBL/GenBank/DDBJ whole genome shotgun (WGS) entry which is preliminary data.</text>
</comment>
<keyword evidence="1" id="KW-0067">ATP-binding</keyword>
<dbReference type="SUPFAM" id="SSF141000">
    <property type="entry name" value="Glu-tRNAGln amidotransferase C subunit"/>
    <property type="match status" value="1"/>
</dbReference>
<name>A0A1F2WH69_9ACTN</name>
<comment type="function">
    <text evidence="1">Allows the formation of correctly charged Asn-tRNA(Asn) or Gln-tRNA(Gln) through the transamidation of misacylated Asp-tRNA(Asn) or Glu-tRNA(Gln) in organisms which lack either or both of asparaginyl-tRNA or glutaminyl-tRNA synthetases. The reaction takes place in the presence of glutamine and ATP through an activated phospho-Asp-tRNA(Asn) or phospho-Glu-tRNA(Gln).</text>
</comment>
<keyword evidence="2" id="KW-0808">Transferase</keyword>
<dbReference type="STRING" id="1797197.A2Y75_03330"/>
<dbReference type="GO" id="GO:0016740">
    <property type="term" value="F:transferase activity"/>
    <property type="evidence" value="ECO:0007669"/>
    <property type="project" value="UniProtKB-KW"/>
</dbReference>
<organism evidence="2 3">
    <name type="scientific">Candidatus Solincola sediminis</name>
    <dbReference type="NCBI Taxonomy" id="1797199"/>
    <lineage>
        <taxon>Bacteria</taxon>
        <taxon>Bacillati</taxon>
        <taxon>Actinomycetota</taxon>
        <taxon>Candidatus Geothermincolia</taxon>
        <taxon>Candidatus Geothermincolales</taxon>
        <taxon>Candidatus Geothermincolaceae</taxon>
        <taxon>Candidatus Solincola</taxon>
    </lineage>
</organism>
<dbReference type="NCBIfam" id="TIGR00135">
    <property type="entry name" value="gatC"/>
    <property type="match status" value="1"/>
</dbReference>
<dbReference type="InterPro" id="IPR036113">
    <property type="entry name" value="Asp/Glu-ADT_sf_sub_c"/>
</dbReference>
<dbReference type="InterPro" id="IPR003837">
    <property type="entry name" value="GatC"/>
</dbReference>
<keyword evidence="1" id="KW-0436">Ligase</keyword>
<dbReference type="GO" id="GO:0050566">
    <property type="term" value="F:asparaginyl-tRNA synthase (glutamine-hydrolyzing) activity"/>
    <property type="evidence" value="ECO:0007669"/>
    <property type="project" value="RHEA"/>
</dbReference>
<evidence type="ECO:0000313" key="2">
    <source>
        <dbReference type="EMBL" id="OFW56166.1"/>
    </source>
</evidence>
<dbReference type="Gene3D" id="1.10.20.60">
    <property type="entry name" value="Glu-tRNAGln amidotransferase C subunit, N-terminal domain"/>
    <property type="match status" value="1"/>
</dbReference>
<comment type="subunit">
    <text evidence="1">Heterotrimer of A, B and C subunits.</text>
</comment>
<gene>
    <name evidence="1" type="primary">gatC</name>
    <name evidence="2" type="ORF">A2Y75_03330</name>
</gene>
<dbReference type="Pfam" id="PF02686">
    <property type="entry name" value="GatC"/>
    <property type="match status" value="1"/>
</dbReference>
<dbReference type="GO" id="GO:0006450">
    <property type="term" value="P:regulation of translational fidelity"/>
    <property type="evidence" value="ECO:0007669"/>
    <property type="project" value="InterPro"/>
</dbReference>